<keyword evidence="5 10" id="KW-0460">Magnesium</keyword>
<evidence type="ECO:0000256" key="10">
    <source>
        <dbReference type="HAMAP-Rule" id="MF_00097"/>
    </source>
</evidence>
<sequence length="223" mass="24588">MFDANCLKLMFVAGSQDFYHIKGGKNDRINALLETLELALKSKITAFQFRQKGDLALQDPAQIKRLALECQKLCQKYGTPFIVNDEVRLALELKADGVHVGQEDMAIEEVITLCKKRLFIGLSVNTLEQALKARHLDAVAYFGVGPIFPTPSKKDAKEVVGVELLKKIHDSGVKKPLIAIGGITMHNASKLQKFSGIAVISAITQAKDKALAVETLLKIREKF</sequence>
<evidence type="ECO:0000256" key="1">
    <source>
        <dbReference type="ARBA" id="ARBA00003814"/>
    </source>
</evidence>
<feature type="binding site" evidence="10">
    <location>
        <begin position="150"/>
        <end position="152"/>
    </location>
    <ligand>
        <name>2-[(2R,5Z)-2-carboxy-4-methylthiazol-5(2H)-ylidene]ethyl phosphate</name>
        <dbReference type="ChEBI" id="CHEBI:62899"/>
    </ligand>
</feature>
<feature type="binding site" evidence="10">
    <location>
        <position position="182"/>
    </location>
    <ligand>
        <name>2-[(2R,5Z)-2-carboxy-4-methylthiazol-5(2H)-ylidene]ethyl phosphate</name>
        <dbReference type="ChEBI" id="CHEBI:62899"/>
    </ligand>
</feature>
<evidence type="ECO:0000256" key="8">
    <source>
        <dbReference type="ARBA" id="ARBA00047851"/>
    </source>
</evidence>
<evidence type="ECO:0000256" key="5">
    <source>
        <dbReference type="ARBA" id="ARBA00022842"/>
    </source>
</evidence>
<comment type="caution">
    <text evidence="14">The sequence shown here is derived from an EMBL/GenBank/DDBJ whole genome shotgun (WGS) entry which is preliminary data.</text>
</comment>
<organism evidence="14 15">
    <name type="scientific">Helicobacter pylori</name>
    <name type="common">Campylobacter pylori</name>
    <dbReference type="NCBI Taxonomy" id="210"/>
    <lineage>
        <taxon>Bacteria</taxon>
        <taxon>Pseudomonadati</taxon>
        <taxon>Campylobacterota</taxon>
        <taxon>Epsilonproteobacteria</taxon>
        <taxon>Campylobacterales</taxon>
        <taxon>Helicobacteraceae</taxon>
        <taxon>Helicobacter</taxon>
    </lineage>
</organism>
<comment type="catalytic activity">
    <reaction evidence="7 10 11">
        <text>4-methyl-5-(2-phosphooxyethyl)-thiazole + 4-amino-2-methyl-5-(diphosphooxymethyl)pyrimidine + H(+) = thiamine phosphate + diphosphate</text>
        <dbReference type="Rhea" id="RHEA:22328"/>
        <dbReference type="ChEBI" id="CHEBI:15378"/>
        <dbReference type="ChEBI" id="CHEBI:33019"/>
        <dbReference type="ChEBI" id="CHEBI:37575"/>
        <dbReference type="ChEBI" id="CHEBI:57841"/>
        <dbReference type="ChEBI" id="CHEBI:58296"/>
        <dbReference type="EC" id="2.5.1.3"/>
    </reaction>
</comment>
<dbReference type="CDD" id="cd00564">
    <property type="entry name" value="TMP_TenI"/>
    <property type="match status" value="1"/>
</dbReference>
<reference evidence="14 15" key="1">
    <citation type="submission" date="2018-04" db="EMBL/GenBank/DDBJ databases">
        <title>Complete genome sequences of Helicobacter pylori.</title>
        <authorList>
            <person name="Palau M."/>
            <person name="Minana-Galbis D."/>
        </authorList>
    </citation>
    <scope>NUCLEOTIDE SEQUENCE [LARGE SCALE GENOMIC DNA]</scope>
    <source>
        <strain evidence="14 15">B712A</strain>
    </source>
</reference>
<evidence type="ECO:0000256" key="6">
    <source>
        <dbReference type="ARBA" id="ARBA00022977"/>
    </source>
</evidence>
<dbReference type="Gene3D" id="3.20.20.70">
    <property type="entry name" value="Aldolase class I"/>
    <property type="match status" value="1"/>
</dbReference>
<dbReference type="AlphaFoldDB" id="A0A496H658"/>
<dbReference type="GO" id="GO:0009229">
    <property type="term" value="P:thiamine diphosphate biosynthetic process"/>
    <property type="evidence" value="ECO:0007669"/>
    <property type="project" value="UniProtKB-UniRule"/>
</dbReference>
<feature type="domain" description="Thiamine phosphate synthase/TenI" evidence="13">
    <location>
        <begin position="24"/>
        <end position="203"/>
    </location>
</feature>
<dbReference type="EC" id="2.5.1.3" evidence="10"/>
<evidence type="ECO:0000256" key="11">
    <source>
        <dbReference type="RuleBase" id="RU003826"/>
    </source>
</evidence>
<dbReference type="GO" id="GO:0009228">
    <property type="term" value="P:thiamine biosynthetic process"/>
    <property type="evidence" value="ECO:0007669"/>
    <property type="project" value="UniProtKB-KW"/>
</dbReference>
<feature type="binding site" evidence="10">
    <location>
        <begin position="48"/>
        <end position="52"/>
    </location>
    <ligand>
        <name>4-amino-2-methyl-5-(diphosphooxymethyl)pyrimidine</name>
        <dbReference type="ChEBI" id="CHEBI:57841"/>
    </ligand>
</feature>
<dbReference type="UniPathway" id="UPA00060">
    <property type="reaction ID" value="UER00141"/>
</dbReference>
<evidence type="ECO:0000313" key="15">
    <source>
        <dbReference type="Proteomes" id="UP000267086"/>
    </source>
</evidence>
<evidence type="ECO:0000256" key="4">
    <source>
        <dbReference type="ARBA" id="ARBA00022723"/>
    </source>
</evidence>
<comment type="catalytic activity">
    <reaction evidence="9 10 11">
        <text>2-[(2R,5Z)-2-carboxy-4-methylthiazol-5(2H)-ylidene]ethyl phosphate + 4-amino-2-methyl-5-(diphosphooxymethyl)pyrimidine + 2 H(+) = thiamine phosphate + CO2 + diphosphate</text>
        <dbReference type="Rhea" id="RHEA:47844"/>
        <dbReference type="ChEBI" id="CHEBI:15378"/>
        <dbReference type="ChEBI" id="CHEBI:16526"/>
        <dbReference type="ChEBI" id="CHEBI:33019"/>
        <dbReference type="ChEBI" id="CHEBI:37575"/>
        <dbReference type="ChEBI" id="CHEBI:57841"/>
        <dbReference type="ChEBI" id="CHEBI:62899"/>
        <dbReference type="EC" id="2.5.1.3"/>
    </reaction>
</comment>
<protein>
    <recommendedName>
        <fullName evidence="10">Thiamine-phosphate synthase</fullName>
        <shortName evidence="10">TP synthase</shortName>
        <shortName evidence="10">TPS</shortName>
        <ecNumber evidence="10">2.5.1.3</ecNumber>
    </recommendedName>
    <alternativeName>
        <fullName evidence="10">Thiamine-phosphate pyrophosphorylase</fullName>
        <shortName evidence="10">TMP pyrophosphorylase</shortName>
        <shortName evidence="10">TMP-PPase</shortName>
    </alternativeName>
</protein>
<dbReference type="InterPro" id="IPR013785">
    <property type="entry name" value="Aldolase_TIM"/>
</dbReference>
<feature type="binding site" evidence="10">
    <location>
        <position position="84"/>
    </location>
    <ligand>
        <name>4-amino-2-methyl-5-(diphosphooxymethyl)pyrimidine</name>
        <dbReference type="ChEBI" id="CHEBI:57841"/>
    </ligand>
</feature>
<dbReference type="NCBIfam" id="TIGR00693">
    <property type="entry name" value="thiE"/>
    <property type="match status" value="1"/>
</dbReference>
<comment type="function">
    <text evidence="1 10">Condenses 4-methyl-5-(beta-hydroxyethyl)thiazole monophosphate (THZ-P) and 2-methyl-4-amino-5-hydroxymethyl pyrimidine pyrophosphate (HMP-PP) to form thiamine monophosphate (TMP).</text>
</comment>
<keyword evidence="6 10" id="KW-0784">Thiamine biosynthesis</keyword>
<dbReference type="HAMAP" id="MF_00097">
    <property type="entry name" value="TMP_synthase"/>
    <property type="match status" value="1"/>
</dbReference>
<evidence type="ECO:0000259" key="13">
    <source>
        <dbReference type="Pfam" id="PF02581"/>
    </source>
</evidence>
<dbReference type="EMBL" id="QEGO01000010">
    <property type="protein sequence ID" value="RKV31053.1"/>
    <property type="molecule type" value="Genomic_DNA"/>
</dbReference>
<evidence type="ECO:0000256" key="3">
    <source>
        <dbReference type="ARBA" id="ARBA00022679"/>
    </source>
</evidence>
<comment type="cofactor">
    <cofactor evidence="10">
        <name>Mg(2+)</name>
        <dbReference type="ChEBI" id="CHEBI:18420"/>
    </cofactor>
    <text evidence="10">Binds 1 Mg(2+) ion per subunit.</text>
</comment>
<dbReference type="GO" id="GO:0004789">
    <property type="term" value="F:thiamine-phosphate diphosphorylase activity"/>
    <property type="evidence" value="ECO:0007669"/>
    <property type="project" value="UniProtKB-UniRule"/>
</dbReference>
<proteinExistence type="inferred from homology"/>
<dbReference type="InterPro" id="IPR036206">
    <property type="entry name" value="ThiamineP_synth_sf"/>
</dbReference>
<dbReference type="FunFam" id="3.20.20.70:FF:000096">
    <property type="entry name" value="Thiamine-phosphate synthase"/>
    <property type="match status" value="1"/>
</dbReference>
<dbReference type="PANTHER" id="PTHR20857">
    <property type="entry name" value="THIAMINE-PHOSPHATE PYROPHOSPHORYLASE"/>
    <property type="match status" value="1"/>
</dbReference>
<comment type="pathway">
    <text evidence="2 10 12">Cofactor biosynthesis; thiamine diphosphate biosynthesis; thiamine phosphate from 4-amino-2-methyl-5-diphosphomethylpyrimidine and 4-methyl-5-(2-phosphoethyl)-thiazole: step 1/1.</text>
</comment>
<dbReference type="SUPFAM" id="SSF51391">
    <property type="entry name" value="Thiamin phosphate synthase"/>
    <property type="match status" value="1"/>
</dbReference>
<dbReference type="InterPro" id="IPR022998">
    <property type="entry name" value="ThiamineP_synth_TenI"/>
</dbReference>
<feature type="binding site" evidence="10">
    <location>
        <begin position="200"/>
        <end position="201"/>
    </location>
    <ligand>
        <name>2-[(2R,5Z)-2-carboxy-4-methylthiazol-5(2H)-ylidene]ethyl phosphate</name>
        <dbReference type="ChEBI" id="CHEBI:62899"/>
    </ligand>
</feature>
<feature type="binding site" evidence="10">
    <location>
        <position position="123"/>
    </location>
    <ligand>
        <name>4-amino-2-methyl-5-(diphosphooxymethyl)pyrimidine</name>
        <dbReference type="ChEBI" id="CHEBI:57841"/>
    </ligand>
</feature>
<dbReference type="GO" id="GO:0005737">
    <property type="term" value="C:cytoplasm"/>
    <property type="evidence" value="ECO:0007669"/>
    <property type="project" value="TreeGrafter"/>
</dbReference>
<dbReference type="PANTHER" id="PTHR20857:SF15">
    <property type="entry name" value="THIAMINE-PHOSPHATE SYNTHASE"/>
    <property type="match status" value="1"/>
</dbReference>
<gene>
    <name evidence="10" type="primary">thiE</name>
    <name evidence="14" type="ORF">DD751_04885</name>
</gene>
<evidence type="ECO:0000256" key="12">
    <source>
        <dbReference type="RuleBase" id="RU004253"/>
    </source>
</evidence>
<evidence type="ECO:0000256" key="9">
    <source>
        <dbReference type="ARBA" id="ARBA00047883"/>
    </source>
</evidence>
<dbReference type="GO" id="GO:0000287">
    <property type="term" value="F:magnesium ion binding"/>
    <property type="evidence" value="ECO:0007669"/>
    <property type="project" value="UniProtKB-UniRule"/>
</dbReference>
<feature type="binding site" evidence="10">
    <location>
        <position position="153"/>
    </location>
    <ligand>
        <name>4-amino-2-methyl-5-(diphosphooxymethyl)pyrimidine</name>
        <dbReference type="ChEBI" id="CHEBI:57841"/>
    </ligand>
</feature>
<keyword evidence="4 10" id="KW-0479">Metal-binding</keyword>
<evidence type="ECO:0000256" key="2">
    <source>
        <dbReference type="ARBA" id="ARBA00005165"/>
    </source>
</evidence>
<keyword evidence="3 10" id="KW-0808">Transferase</keyword>
<dbReference type="RefSeq" id="WP_120848747.1">
    <property type="nucleotide sequence ID" value="NZ_QEGO01000010.1"/>
</dbReference>
<feature type="binding site" evidence="10">
    <location>
        <position position="85"/>
    </location>
    <ligand>
        <name>Mg(2+)</name>
        <dbReference type="ChEBI" id="CHEBI:18420"/>
    </ligand>
</feature>
<dbReference type="InterPro" id="IPR034291">
    <property type="entry name" value="TMP_synthase"/>
</dbReference>
<accession>A0A496H658</accession>
<feature type="binding site" evidence="10">
    <location>
        <position position="104"/>
    </location>
    <ligand>
        <name>Mg(2+)</name>
        <dbReference type="ChEBI" id="CHEBI:18420"/>
    </ligand>
</feature>
<comment type="catalytic activity">
    <reaction evidence="8 10 11">
        <text>2-(2-carboxy-4-methylthiazol-5-yl)ethyl phosphate + 4-amino-2-methyl-5-(diphosphooxymethyl)pyrimidine + 2 H(+) = thiamine phosphate + CO2 + diphosphate</text>
        <dbReference type="Rhea" id="RHEA:47848"/>
        <dbReference type="ChEBI" id="CHEBI:15378"/>
        <dbReference type="ChEBI" id="CHEBI:16526"/>
        <dbReference type="ChEBI" id="CHEBI:33019"/>
        <dbReference type="ChEBI" id="CHEBI:37575"/>
        <dbReference type="ChEBI" id="CHEBI:57841"/>
        <dbReference type="ChEBI" id="CHEBI:62890"/>
        <dbReference type="EC" id="2.5.1.3"/>
    </reaction>
</comment>
<name>A0A496H658_HELPX</name>
<evidence type="ECO:0000313" key="14">
    <source>
        <dbReference type="EMBL" id="RKV31053.1"/>
    </source>
</evidence>
<comment type="similarity">
    <text evidence="10 11">Belongs to the thiamine-phosphate synthase family.</text>
</comment>
<dbReference type="Proteomes" id="UP000267086">
    <property type="component" value="Unassembled WGS sequence"/>
</dbReference>
<dbReference type="Pfam" id="PF02581">
    <property type="entry name" value="TMP-TENI"/>
    <property type="match status" value="1"/>
</dbReference>
<evidence type="ECO:0000256" key="7">
    <source>
        <dbReference type="ARBA" id="ARBA00047334"/>
    </source>
</evidence>